<dbReference type="HOGENOM" id="CLU_3022680_0_0_0"/>
<name>A0A0S6VQ20_9BACT</name>
<evidence type="ECO:0000313" key="2">
    <source>
        <dbReference type="Proteomes" id="UP000030700"/>
    </source>
</evidence>
<accession>A0A0S6VQ20</accession>
<dbReference type="Proteomes" id="UP000030700">
    <property type="component" value="Unassembled WGS sequence"/>
</dbReference>
<dbReference type="EMBL" id="DF820455">
    <property type="protein sequence ID" value="GAK49063.1"/>
    <property type="molecule type" value="Genomic_DNA"/>
</dbReference>
<organism evidence="1">
    <name type="scientific">Candidatus Moduliflexus flocculans</name>
    <dbReference type="NCBI Taxonomy" id="1499966"/>
    <lineage>
        <taxon>Bacteria</taxon>
        <taxon>Candidatus Moduliflexota</taxon>
        <taxon>Candidatus Moduliflexia</taxon>
        <taxon>Candidatus Moduliflexales</taxon>
        <taxon>Candidatus Moduliflexaceae</taxon>
    </lineage>
</organism>
<proteinExistence type="predicted"/>
<gene>
    <name evidence="1" type="ORF">U14_00281</name>
</gene>
<reference evidence="1" key="1">
    <citation type="journal article" date="2015" name="PeerJ">
        <title>First genomic representation of candidate bacterial phylum KSB3 points to enhanced environmental sensing as a trigger of wastewater bulking.</title>
        <authorList>
            <person name="Sekiguchi Y."/>
            <person name="Ohashi A."/>
            <person name="Parks D.H."/>
            <person name="Yamauchi T."/>
            <person name="Tyson G.W."/>
            <person name="Hugenholtz P."/>
        </authorList>
    </citation>
    <scope>NUCLEOTIDE SEQUENCE [LARGE SCALE GENOMIC DNA]</scope>
</reference>
<dbReference type="STRING" id="1499966.U14_00281"/>
<protein>
    <submittedName>
        <fullName evidence="1">Uncharacterized protein</fullName>
    </submittedName>
</protein>
<dbReference type="AlphaFoldDB" id="A0A0S6VQ20"/>
<keyword evidence="2" id="KW-1185">Reference proteome</keyword>
<sequence>MKFIADIFSLEPIIFQNIVDGKRKEFPFFLRVFVKIFLEKYYAERGWKLVEPQDK</sequence>
<evidence type="ECO:0000313" key="1">
    <source>
        <dbReference type="EMBL" id="GAK49063.1"/>
    </source>
</evidence>